<evidence type="ECO:0000256" key="4">
    <source>
        <dbReference type="ARBA" id="ARBA00022833"/>
    </source>
</evidence>
<dbReference type="PANTHER" id="PTHR22738">
    <property type="entry name" value="RASSF"/>
    <property type="match status" value="1"/>
</dbReference>
<dbReference type="AlphaFoldDB" id="A0A6P4ZJN8"/>
<evidence type="ECO:0000256" key="5">
    <source>
        <dbReference type="ARBA" id="ARBA00023212"/>
    </source>
</evidence>
<dbReference type="SUPFAM" id="SSF54236">
    <property type="entry name" value="Ubiquitin-like"/>
    <property type="match status" value="1"/>
</dbReference>
<organism evidence="9 10">
    <name type="scientific">Branchiostoma belcheri</name>
    <name type="common">Amphioxus</name>
    <dbReference type="NCBI Taxonomy" id="7741"/>
    <lineage>
        <taxon>Eukaryota</taxon>
        <taxon>Metazoa</taxon>
        <taxon>Chordata</taxon>
        <taxon>Cephalochordata</taxon>
        <taxon>Leptocardii</taxon>
        <taxon>Amphioxiformes</taxon>
        <taxon>Branchiostomatidae</taxon>
        <taxon>Branchiostoma</taxon>
    </lineage>
</organism>
<dbReference type="GeneID" id="109477373"/>
<name>A0A6P4ZJN8_BRABE</name>
<dbReference type="GO" id="GO:0046872">
    <property type="term" value="F:metal ion binding"/>
    <property type="evidence" value="ECO:0007669"/>
    <property type="project" value="UniProtKB-KW"/>
</dbReference>
<dbReference type="SUPFAM" id="SSF57889">
    <property type="entry name" value="Cysteine-rich domain"/>
    <property type="match status" value="1"/>
</dbReference>
<keyword evidence="5" id="KW-0206">Cytoskeleton</keyword>
<dbReference type="PANTHER" id="PTHR22738:SF10">
    <property type="entry name" value="RAS ASSOCIATION DOMAIN-CONTAINING PROTEIN 1 HOMOLOG"/>
    <property type="match status" value="1"/>
</dbReference>
<dbReference type="GO" id="GO:0007165">
    <property type="term" value="P:signal transduction"/>
    <property type="evidence" value="ECO:0007669"/>
    <property type="project" value="InterPro"/>
</dbReference>
<dbReference type="InterPro" id="IPR002219">
    <property type="entry name" value="PKC_DAG/PE"/>
</dbReference>
<accession>A0A6P4ZJN8</accession>
<evidence type="ECO:0000313" key="9">
    <source>
        <dbReference type="Proteomes" id="UP000515135"/>
    </source>
</evidence>
<dbReference type="SMART" id="SM00314">
    <property type="entry name" value="RA"/>
    <property type="match status" value="1"/>
</dbReference>
<dbReference type="InterPro" id="IPR033614">
    <property type="entry name" value="RASSF1-6"/>
</dbReference>
<dbReference type="OrthoDB" id="74314at2759"/>
<dbReference type="CDD" id="cd01778">
    <property type="entry name" value="RA_RASSF1_like"/>
    <property type="match status" value="1"/>
</dbReference>
<evidence type="ECO:0000259" key="7">
    <source>
        <dbReference type="PROSITE" id="PS50200"/>
    </source>
</evidence>
<dbReference type="Pfam" id="PF16517">
    <property type="entry name" value="Nore1-SARAH"/>
    <property type="match status" value="1"/>
</dbReference>
<keyword evidence="4" id="KW-0862">Zinc</keyword>
<dbReference type="CDD" id="cd21891">
    <property type="entry name" value="SARAH_RASSF3"/>
    <property type="match status" value="1"/>
</dbReference>
<dbReference type="PROSITE" id="PS50951">
    <property type="entry name" value="SARAH"/>
    <property type="match status" value="1"/>
</dbReference>
<dbReference type="PROSITE" id="PS50081">
    <property type="entry name" value="ZF_DAG_PE_2"/>
    <property type="match status" value="1"/>
</dbReference>
<reference evidence="10" key="1">
    <citation type="submission" date="2025-08" db="UniProtKB">
        <authorList>
            <consortium name="RefSeq"/>
        </authorList>
    </citation>
    <scope>IDENTIFICATION</scope>
    <source>
        <tissue evidence="10">Gonad</tissue>
    </source>
</reference>
<feature type="domain" description="Ras-associating" evidence="7">
    <location>
        <begin position="224"/>
        <end position="319"/>
    </location>
</feature>
<dbReference type="Proteomes" id="UP000515135">
    <property type="component" value="Unplaced"/>
</dbReference>
<dbReference type="Gene3D" id="3.10.20.90">
    <property type="entry name" value="Phosphatidylinositol 3-kinase Catalytic Subunit, Chain A, domain 1"/>
    <property type="match status" value="1"/>
</dbReference>
<dbReference type="PROSITE" id="PS00479">
    <property type="entry name" value="ZF_DAG_PE_1"/>
    <property type="match status" value="1"/>
</dbReference>
<dbReference type="InterPro" id="IPR000159">
    <property type="entry name" value="RA_dom"/>
</dbReference>
<evidence type="ECO:0000256" key="1">
    <source>
        <dbReference type="ARBA" id="ARBA00004245"/>
    </source>
</evidence>
<dbReference type="PROSITE" id="PS50200">
    <property type="entry name" value="RA"/>
    <property type="match status" value="1"/>
</dbReference>
<gene>
    <name evidence="10" type="primary">LOC109477373</name>
</gene>
<dbReference type="CDD" id="cd20885">
    <property type="entry name" value="C1_RASSF1"/>
    <property type="match status" value="1"/>
</dbReference>
<feature type="domain" description="Phorbol-ester/DAG-type" evidence="6">
    <location>
        <begin position="71"/>
        <end position="120"/>
    </location>
</feature>
<dbReference type="InterPro" id="IPR018247">
    <property type="entry name" value="EF_Hand_1_Ca_BS"/>
</dbReference>
<keyword evidence="2" id="KW-0493">Microtubule</keyword>
<dbReference type="RefSeq" id="XP_019634169.1">
    <property type="nucleotide sequence ID" value="XM_019778610.1"/>
</dbReference>
<dbReference type="GO" id="GO:0005874">
    <property type="term" value="C:microtubule"/>
    <property type="evidence" value="ECO:0007669"/>
    <property type="project" value="UniProtKB-KW"/>
</dbReference>
<evidence type="ECO:0000256" key="2">
    <source>
        <dbReference type="ARBA" id="ARBA00022701"/>
    </source>
</evidence>
<feature type="domain" description="SARAH" evidence="8">
    <location>
        <begin position="322"/>
        <end position="369"/>
    </location>
</feature>
<sequence>MAEKHKYRHMHSIELQDFSPQARHVHSQRPATAPPGSAQEKPAMAASFLGGISFFMSLWNKPKEEAEKHLGHEFEVSSNPTWCDLCGEFIWGFYMRQALRCKYCRYTCHVRCRPSVSLECSTPTEVGSPFTPDSPTTEHARLATTNLNSPDLDTSNSGHMTKEEVRRAVERYNAETNGLVLQLQSDGESFRGYIRVHMNLSRPVTVAAGTRPLTLYGSLRINDQEDTIKETTSFFLPRDTIKALHITSNTTVREVIQALLKKFKVTDNPRKFALFEKTVEQEGNVLMRVLPDTEEPLHLSLRWGPNNTTHEFVLQENEFTGEIMWDAFSLPELHNFLTILDREEDEHLRQVMDRYNTYKEKLEEALLGVSPVQCSA</sequence>
<keyword evidence="9" id="KW-1185">Reference proteome</keyword>
<dbReference type="Pfam" id="PF00788">
    <property type="entry name" value="RA"/>
    <property type="match status" value="1"/>
</dbReference>
<dbReference type="InterPro" id="IPR029071">
    <property type="entry name" value="Ubiquitin-like_domsf"/>
</dbReference>
<dbReference type="InterPro" id="IPR011524">
    <property type="entry name" value="SARAH_dom"/>
</dbReference>
<dbReference type="Pfam" id="PF00130">
    <property type="entry name" value="C1_1"/>
    <property type="match status" value="1"/>
</dbReference>
<dbReference type="SMART" id="SM00109">
    <property type="entry name" value="C1"/>
    <property type="match status" value="1"/>
</dbReference>
<dbReference type="PROSITE" id="PS00018">
    <property type="entry name" value="EF_HAND_1"/>
    <property type="match status" value="1"/>
</dbReference>
<dbReference type="Gene3D" id="3.30.60.20">
    <property type="match status" value="1"/>
</dbReference>
<proteinExistence type="predicted"/>
<evidence type="ECO:0000259" key="8">
    <source>
        <dbReference type="PROSITE" id="PS50951"/>
    </source>
</evidence>
<evidence type="ECO:0000259" key="6">
    <source>
        <dbReference type="PROSITE" id="PS50081"/>
    </source>
</evidence>
<dbReference type="Gene3D" id="1.20.5.110">
    <property type="match status" value="1"/>
</dbReference>
<protein>
    <submittedName>
        <fullName evidence="10">Ras association domain-containing protein 1-like isoform X2</fullName>
    </submittedName>
</protein>
<keyword evidence="3" id="KW-0479">Metal-binding</keyword>
<keyword evidence="5" id="KW-0963">Cytoplasm</keyword>
<dbReference type="InterPro" id="IPR046349">
    <property type="entry name" value="C1-like_sf"/>
</dbReference>
<evidence type="ECO:0000256" key="3">
    <source>
        <dbReference type="ARBA" id="ARBA00022723"/>
    </source>
</evidence>
<comment type="subcellular location">
    <subcellularLocation>
        <location evidence="1">Cytoplasm</location>
        <location evidence="1">Cytoskeleton</location>
    </subcellularLocation>
</comment>
<evidence type="ECO:0000313" key="10">
    <source>
        <dbReference type="RefSeq" id="XP_019634169.1"/>
    </source>
</evidence>